<dbReference type="Proteomes" id="UP000823775">
    <property type="component" value="Unassembled WGS sequence"/>
</dbReference>
<proteinExistence type="predicted"/>
<sequence length="76" mass="8301">MASGHCLDAALHRHFEDRDRWLVDESPVETSPPSVLLTISDSSAVRGSPPTVRRNSTGAANSFMIISPLVSHLTFR</sequence>
<comment type="caution">
    <text evidence="1">The sequence shown here is derived from an EMBL/GenBank/DDBJ whole genome shotgun (WGS) entry which is preliminary data.</text>
</comment>
<evidence type="ECO:0000313" key="2">
    <source>
        <dbReference type="Proteomes" id="UP000823775"/>
    </source>
</evidence>
<protein>
    <submittedName>
        <fullName evidence="1">Uncharacterized protein</fullName>
    </submittedName>
</protein>
<dbReference type="EMBL" id="JACEIK010001735">
    <property type="protein sequence ID" value="MCD7471841.1"/>
    <property type="molecule type" value="Genomic_DNA"/>
</dbReference>
<gene>
    <name evidence="1" type="ORF">HAX54_012573</name>
</gene>
<reference evidence="1 2" key="1">
    <citation type="journal article" date="2021" name="BMC Genomics">
        <title>Datura genome reveals duplications of psychoactive alkaloid biosynthetic genes and high mutation rate following tissue culture.</title>
        <authorList>
            <person name="Rajewski A."/>
            <person name="Carter-House D."/>
            <person name="Stajich J."/>
            <person name="Litt A."/>
        </authorList>
    </citation>
    <scope>NUCLEOTIDE SEQUENCE [LARGE SCALE GENOMIC DNA]</scope>
    <source>
        <strain evidence="1">AR-01</strain>
    </source>
</reference>
<keyword evidence="2" id="KW-1185">Reference proteome</keyword>
<feature type="non-terminal residue" evidence="1">
    <location>
        <position position="76"/>
    </location>
</feature>
<name>A0ABS8TLS4_DATST</name>
<accession>A0ABS8TLS4</accession>
<organism evidence="1 2">
    <name type="scientific">Datura stramonium</name>
    <name type="common">Jimsonweed</name>
    <name type="synonym">Common thornapple</name>
    <dbReference type="NCBI Taxonomy" id="4076"/>
    <lineage>
        <taxon>Eukaryota</taxon>
        <taxon>Viridiplantae</taxon>
        <taxon>Streptophyta</taxon>
        <taxon>Embryophyta</taxon>
        <taxon>Tracheophyta</taxon>
        <taxon>Spermatophyta</taxon>
        <taxon>Magnoliopsida</taxon>
        <taxon>eudicotyledons</taxon>
        <taxon>Gunneridae</taxon>
        <taxon>Pentapetalae</taxon>
        <taxon>asterids</taxon>
        <taxon>lamiids</taxon>
        <taxon>Solanales</taxon>
        <taxon>Solanaceae</taxon>
        <taxon>Solanoideae</taxon>
        <taxon>Datureae</taxon>
        <taxon>Datura</taxon>
    </lineage>
</organism>
<evidence type="ECO:0000313" key="1">
    <source>
        <dbReference type="EMBL" id="MCD7471841.1"/>
    </source>
</evidence>